<dbReference type="InterPro" id="IPR041577">
    <property type="entry name" value="RT_RNaseH_2"/>
</dbReference>
<accession>A0A699JIT2</accession>
<dbReference type="AlphaFoldDB" id="A0A699JIT2"/>
<dbReference type="SUPFAM" id="SSF56672">
    <property type="entry name" value="DNA/RNA polymerases"/>
    <property type="match status" value="1"/>
</dbReference>
<reference evidence="2" key="1">
    <citation type="journal article" date="2019" name="Sci. Rep.">
        <title>Draft genome of Tanacetum cinerariifolium, the natural source of mosquito coil.</title>
        <authorList>
            <person name="Yamashiro T."/>
            <person name="Shiraishi A."/>
            <person name="Satake H."/>
            <person name="Nakayama K."/>
        </authorList>
    </citation>
    <scope>NUCLEOTIDE SEQUENCE</scope>
</reference>
<organism evidence="2">
    <name type="scientific">Tanacetum cinerariifolium</name>
    <name type="common">Dalmatian daisy</name>
    <name type="synonym">Chrysanthemum cinerariifolium</name>
    <dbReference type="NCBI Taxonomy" id="118510"/>
    <lineage>
        <taxon>Eukaryota</taxon>
        <taxon>Viridiplantae</taxon>
        <taxon>Streptophyta</taxon>
        <taxon>Embryophyta</taxon>
        <taxon>Tracheophyta</taxon>
        <taxon>Spermatophyta</taxon>
        <taxon>Magnoliopsida</taxon>
        <taxon>eudicotyledons</taxon>
        <taxon>Gunneridae</taxon>
        <taxon>Pentapetalae</taxon>
        <taxon>asterids</taxon>
        <taxon>campanulids</taxon>
        <taxon>Asterales</taxon>
        <taxon>Asteraceae</taxon>
        <taxon>Asteroideae</taxon>
        <taxon>Anthemideae</taxon>
        <taxon>Anthemidinae</taxon>
        <taxon>Tanacetum</taxon>
    </lineage>
</organism>
<evidence type="ECO:0000259" key="1">
    <source>
        <dbReference type="Pfam" id="PF17919"/>
    </source>
</evidence>
<comment type="caution">
    <text evidence="2">The sequence shown here is derived from an EMBL/GenBank/DDBJ whole genome shotgun (WGS) entry which is preliminary data.</text>
</comment>
<dbReference type="PANTHER" id="PTHR34072">
    <property type="entry name" value="ENZYMATIC POLYPROTEIN-RELATED"/>
    <property type="match status" value="1"/>
</dbReference>
<proteinExistence type="predicted"/>
<dbReference type="InterPro" id="IPR043502">
    <property type="entry name" value="DNA/RNA_pol_sf"/>
</dbReference>
<dbReference type="PANTHER" id="PTHR34072:SF52">
    <property type="entry name" value="RIBONUCLEASE H"/>
    <property type="match status" value="1"/>
</dbReference>
<gene>
    <name evidence="2" type="ORF">Tci_606460</name>
</gene>
<sequence length="247" mass="27206">MAPKRTSTSAAPAMTQAAIKKLIANSVATALEAQAANMSNAVNTDKNAEPREAPVIKRCSYKEFMSCQPFNFKGSKGVVGLILGMLETFPGAEDVTCITQDLALSSVRLTTRNECPKANNDAYRRAYMLRDRKAHKDLNVVTDQYYAFFRHVIDNQGIHVDLAKIKAVKNWASPTTSKESCEALILALPEGNDDFVVYCDASLQGMGAVLTQREKVIAYASRQLKPHEENYTTHDLELGVVVFSLKI</sequence>
<evidence type="ECO:0000313" key="2">
    <source>
        <dbReference type="EMBL" id="GFA34488.1"/>
    </source>
</evidence>
<name>A0A699JIT2_TANCI</name>
<dbReference type="EMBL" id="BKCJ010408093">
    <property type="protein sequence ID" value="GFA34488.1"/>
    <property type="molecule type" value="Genomic_DNA"/>
</dbReference>
<dbReference type="Pfam" id="PF17919">
    <property type="entry name" value="RT_RNaseH_2"/>
    <property type="match status" value="1"/>
</dbReference>
<feature type="domain" description="Reverse transcriptase/retrotransposon-derived protein RNase H-like" evidence="1">
    <location>
        <begin position="178"/>
        <end position="246"/>
    </location>
</feature>
<protein>
    <recommendedName>
        <fullName evidence="1">Reverse transcriptase/retrotransposon-derived protein RNase H-like domain-containing protein</fullName>
    </recommendedName>
</protein>